<evidence type="ECO:0000256" key="2">
    <source>
        <dbReference type="ARBA" id="ARBA00007053"/>
    </source>
</evidence>
<keyword evidence="7" id="KW-0496">Mitochondrion</keyword>
<dbReference type="Pfam" id="PF06420">
    <property type="entry name" value="Mgm101p"/>
    <property type="match status" value="1"/>
</dbReference>
<dbReference type="EMBL" id="NAJP01000008">
    <property type="protein sequence ID" value="TKA46409.1"/>
    <property type="molecule type" value="Genomic_DNA"/>
</dbReference>
<keyword evidence="6" id="KW-0238">DNA-binding</keyword>
<dbReference type="Proteomes" id="UP000310066">
    <property type="component" value="Unassembled WGS sequence"/>
</dbReference>
<evidence type="ECO:0000256" key="6">
    <source>
        <dbReference type="ARBA" id="ARBA00023125"/>
    </source>
</evidence>
<protein>
    <recommendedName>
        <fullName evidence="3">Mitochondrial genome maintenance protein MGM101</fullName>
    </recommendedName>
</protein>
<feature type="region of interest" description="Disordered" evidence="10">
    <location>
        <begin position="1"/>
        <end position="20"/>
    </location>
</feature>
<dbReference type="STRING" id="329885.A0A4V5NB34"/>
<reference evidence="11 12" key="1">
    <citation type="submission" date="2017-03" db="EMBL/GenBank/DDBJ databases">
        <title>Genomes of endolithic fungi from Antarctica.</title>
        <authorList>
            <person name="Coleine C."/>
            <person name="Masonjones S."/>
            <person name="Stajich J.E."/>
        </authorList>
    </citation>
    <scope>NUCLEOTIDE SEQUENCE [LARGE SCALE GENOMIC DNA]</scope>
    <source>
        <strain evidence="11 12">CCFEE 5311</strain>
    </source>
</reference>
<feature type="region of interest" description="Disordered" evidence="10">
    <location>
        <begin position="101"/>
        <end position="156"/>
    </location>
</feature>
<dbReference type="GO" id="GO:0000262">
    <property type="term" value="C:mitochondrial chromosome"/>
    <property type="evidence" value="ECO:0007669"/>
    <property type="project" value="InterPro"/>
</dbReference>
<keyword evidence="4" id="KW-0227">DNA damage</keyword>
<organism evidence="11 12">
    <name type="scientific">Friedmanniomyces endolithicus</name>
    <dbReference type="NCBI Taxonomy" id="329885"/>
    <lineage>
        <taxon>Eukaryota</taxon>
        <taxon>Fungi</taxon>
        <taxon>Dikarya</taxon>
        <taxon>Ascomycota</taxon>
        <taxon>Pezizomycotina</taxon>
        <taxon>Dothideomycetes</taxon>
        <taxon>Dothideomycetidae</taxon>
        <taxon>Mycosphaerellales</taxon>
        <taxon>Teratosphaeriaceae</taxon>
        <taxon>Friedmanniomyces</taxon>
    </lineage>
</organism>
<accession>A0A4V5NB34</accession>
<evidence type="ECO:0000256" key="10">
    <source>
        <dbReference type="SAM" id="MobiDB-lite"/>
    </source>
</evidence>
<keyword evidence="9" id="KW-1135">Mitochondrion nucleoid</keyword>
<gene>
    <name evidence="11" type="ORF">B0A54_02240</name>
</gene>
<evidence type="ECO:0000313" key="11">
    <source>
        <dbReference type="EMBL" id="TKA46409.1"/>
    </source>
</evidence>
<dbReference type="GO" id="GO:0000725">
    <property type="term" value="P:recombinational repair"/>
    <property type="evidence" value="ECO:0007669"/>
    <property type="project" value="TreeGrafter"/>
</dbReference>
<dbReference type="PANTHER" id="PTHR31404:SF0">
    <property type="entry name" value="MITOCHONDRIAL GENOME MAINTENANCE PROTEIN MGM101"/>
    <property type="match status" value="1"/>
</dbReference>
<comment type="similarity">
    <text evidence="2">Belongs to the MGM101 family.</text>
</comment>
<dbReference type="OrthoDB" id="17164at2759"/>
<evidence type="ECO:0000256" key="1">
    <source>
        <dbReference type="ARBA" id="ARBA00004436"/>
    </source>
</evidence>
<proteinExistence type="inferred from homology"/>
<dbReference type="GO" id="GO:0003697">
    <property type="term" value="F:single-stranded DNA binding"/>
    <property type="evidence" value="ECO:0007669"/>
    <property type="project" value="InterPro"/>
</dbReference>
<name>A0A4V5NB34_9PEZI</name>
<dbReference type="GO" id="GO:0036297">
    <property type="term" value="P:interstrand cross-link repair"/>
    <property type="evidence" value="ECO:0007669"/>
    <property type="project" value="TreeGrafter"/>
</dbReference>
<comment type="caution">
    <text evidence="11">The sequence shown here is derived from an EMBL/GenBank/DDBJ whole genome shotgun (WGS) entry which is preliminary data.</text>
</comment>
<comment type="subcellular location">
    <subcellularLocation>
        <location evidence="1">Mitochondrion matrix</location>
        <location evidence="1">Mitochondrion nucleoid</location>
    </subcellularLocation>
</comment>
<dbReference type="InterPro" id="IPR009446">
    <property type="entry name" value="Mgm101"/>
</dbReference>
<dbReference type="PANTHER" id="PTHR31404">
    <property type="entry name" value="MITOCHONDRIAL GENOME MAINTENANCE PROTEIN MGM101"/>
    <property type="match status" value="1"/>
</dbReference>
<evidence type="ECO:0000256" key="4">
    <source>
        <dbReference type="ARBA" id="ARBA00022763"/>
    </source>
</evidence>
<sequence length="353" mass="39489">MSSTDKDTLRSEPAVVEDETDEWDKRIFSTGCAEENTGLNNCFFEKKDWRACKDEAGARVVSFLAAATARQARQTNVHRVTQNYGSRTLTGSTRRWQQIPSAASATNSSPLRPPPSAAAATSPAVVQHDLSPSSQSDPLRSLTDGLQDPPPVLGENEKQVDWTRSYHGLSSTPFTTEQAAILQQEIKYDDIEIKPDGIIYLPEIKYRRILNKAFRPGGWGLVPRGETIVTGKLVTREYGLVCGGRMISIARGEQQYFDPDGIPTATEGCKSNALMRCCKDLGIASELWDPRFIRRFLAECGKETIVEHVTTKKRRKHWMRKDDELRYPFKEVSQPGPGVGSQTQQQQQPFRRG</sequence>
<evidence type="ECO:0000313" key="12">
    <source>
        <dbReference type="Proteomes" id="UP000310066"/>
    </source>
</evidence>
<feature type="compositionally biased region" description="Basic and acidic residues" evidence="10">
    <location>
        <begin position="1"/>
        <end position="10"/>
    </location>
</feature>
<keyword evidence="8" id="KW-0234">DNA repair</keyword>
<evidence type="ECO:0000256" key="3">
    <source>
        <dbReference type="ARBA" id="ARBA00013628"/>
    </source>
</evidence>
<keyword evidence="5" id="KW-0809">Transit peptide</keyword>
<evidence type="ECO:0000256" key="7">
    <source>
        <dbReference type="ARBA" id="ARBA00023128"/>
    </source>
</evidence>
<feature type="region of interest" description="Disordered" evidence="10">
    <location>
        <begin position="326"/>
        <end position="353"/>
    </location>
</feature>
<evidence type="ECO:0000256" key="9">
    <source>
        <dbReference type="ARBA" id="ARBA00023271"/>
    </source>
</evidence>
<evidence type="ECO:0000256" key="5">
    <source>
        <dbReference type="ARBA" id="ARBA00022946"/>
    </source>
</evidence>
<dbReference type="AlphaFoldDB" id="A0A4V5NB34"/>
<evidence type="ECO:0000256" key="8">
    <source>
        <dbReference type="ARBA" id="ARBA00023204"/>
    </source>
</evidence>
<feature type="compositionally biased region" description="Low complexity" evidence="10">
    <location>
        <begin position="334"/>
        <end position="353"/>
    </location>
</feature>